<accession>A0A820RS89</accession>
<dbReference type="AlphaFoldDB" id="A0A820RS89"/>
<dbReference type="GO" id="GO:0003924">
    <property type="term" value="F:GTPase activity"/>
    <property type="evidence" value="ECO:0007669"/>
    <property type="project" value="InterPro"/>
</dbReference>
<sequence>MNHYRNITDMPLILVGTQDAISESNPRVIHEDRARKLANELKRCTYYETCATYGLNVERIFHDVCQKIIQQR</sequence>
<dbReference type="GO" id="GO:0005096">
    <property type="term" value="F:GTPase activator activity"/>
    <property type="evidence" value="ECO:0007669"/>
    <property type="project" value="TreeGrafter"/>
</dbReference>
<comment type="caution">
    <text evidence="2">The sequence shown here is derived from an EMBL/GenBank/DDBJ whole genome shotgun (WGS) entry which is preliminary data.</text>
</comment>
<dbReference type="InterPro" id="IPR027417">
    <property type="entry name" value="P-loop_NTPase"/>
</dbReference>
<dbReference type="Proteomes" id="UP000663881">
    <property type="component" value="Unassembled WGS sequence"/>
</dbReference>
<name>A0A820RS89_9BILA</name>
<reference evidence="2" key="1">
    <citation type="submission" date="2021-02" db="EMBL/GenBank/DDBJ databases">
        <authorList>
            <person name="Nowell W R."/>
        </authorList>
    </citation>
    <scope>NUCLEOTIDE SEQUENCE</scope>
</reference>
<proteinExistence type="predicted"/>
<protein>
    <submittedName>
        <fullName evidence="2">Uncharacterized protein</fullName>
    </submittedName>
</protein>
<dbReference type="Gene3D" id="3.40.50.300">
    <property type="entry name" value="P-loop containing nucleotide triphosphate hydrolases"/>
    <property type="match status" value="1"/>
</dbReference>
<dbReference type="InterPro" id="IPR001806">
    <property type="entry name" value="Small_GTPase"/>
</dbReference>
<organism evidence="2 3">
    <name type="scientific">Adineta steineri</name>
    <dbReference type="NCBI Taxonomy" id="433720"/>
    <lineage>
        <taxon>Eukaryota</taxon>
        <taxon>Metazoa</taxon>
        <taxon>Spiralia</taxon>
        <taxon>Gnathifera</taxon>
        <taxon>Rotifera</taxon>
        <taxon>Eurotatoria</taxon>
        <taxon>Bdelloidea</taxon>
        <taxon>Adinetida</taxon>
        <taxon>Adinetidae</taxon>
        <taxon>Adineta</taxon>
    </lineage>
</organism>
<feature type="non-terminal residue" evidence="2">
    <location>
        <position position="1"/>
    </location>
</feature>
<dbReference type="InterPro" id="IPR051282">
    <property type="entry name" value="Arf-GAP_GTPase_ANK_PH"/>
</dbReference>
<evidence type="ECO:0000313" key="2">
    <source>
        <dbReference type="EMBL" id="CAF4442555.1"/>
    </source>
</evidence>
<dbReference type="PANTHER" id="PTHR45819">
    <property type="entry name" value="CENTAURIN-GAMMA-1A"/>
    <property type="match status" value="1"/>
</dbReference>
<keyword evidence="1" id="KW-0863">Zinc-finger</keyword>
<dbReference type="PANTHER" id="PTHR45819:SF5">
    <property type="entry name" value="CENTAURIN-GAMMA-1A"/>
    <property type="match status" value="1"/>
</dbReference>
<gene>
    <name evidence="2" type="ORF">OKA104_LOCUS53707</name>
</gene>
<dbReference type="SUPFAM" id="SSF52540">
    <property type="entry name" value="P-loop containing nucleoside triphosphate hydrolases"/>
    <property type="match status" value="1"/>
</dbReference>
<evidence type="ECO:0000313" key="3">
    <source>
        <dbReference type="Proteomes" id="UP000663881"/>
    </source>
</evidence>
<dbReference type="PROSITE" id="PS51421">
    <property type="entry name" value="RAS"/>
    <property type="match status" value="1"/>
</dbReference>
<keyword evidence="1" id="KW-0479">Metal-binding</keyword>
<dbReference type="Pfam" id="PF00071">
    <property type="entry name" value="Ras"/>
    <property type="match status" value="1"/>
</dbReference>
<keyword evidence="1" id="KW-0862">Zinc</keyword>
<dbReference type="GO" id="GO:0005525">
    <property type="term" value="F:GTP binding"/>
    <property type="evidence" value="ECO:0007669"/>
    <property type="project" value="InterPro"/>
</dbReference>
<dbReference type="GO" id="GO:0008270">
    <property type="term" value="F:zinc ion binding"/>
    <property type="evidence" value="ECO:0007669"/>
    <property type="project" value="UniProtKB-KW"/>
</dbReference>
<evidence type="ECO:0000256" key="1">
    <source>
        <dbReference type="ARBA" id="ARBA00022771"/>
    </source>
</evidence>
<dbReference type="PROSITE" id="PS51419">
    <property type="entry name" value="RAB"/>
    <property type="match status" value="1"/>
</dbReference>
<dbReference type="EMBL" id="CAJOAY010034071">
    <property type="protein sequence ID" value="CAF4442555.1"/>
    <property type="molecule type" value="Genomic_DNA"/>
</dbReference>